<evidence type="ECO:0000313" key="3">
    <source>
        <dbReference type="EMBL" id="PHT37895.1"/>
    </source>
</evidence>
<name>A0A2G2VY46_CAPBA</name>
<dbReference type="InterPro" id="IPR019510">
    <property type="entry name" value="AKAP7-like_phosphoesterase"/>
</dbReference>
<dbReference type="OrthoDB" id="277832at2759"/>
<feature type="domain" description="A-kinase anchor protein 7-like phosphoesterase" evidence="2">
    <location>
        <begin position="110"/>
        <end position="207"/>
    </location>
</feature>
<dbReference type="STRING" id="33114.A0A2G2VY46"/>
<dbReference type="GO" id="GO:0006355">
    <property type="term" value="P:regulation of DNA-templated transcription"/>
    <property type="evidence" value="ECO:0007669"/>
    <property type="project" value="TreeGrafter"/>
</dbReference>
<accession>A0A2G2VY46</accession>
<dbReference type="GO" id="GO:0005634">
    <property type="term" value="C:nucleus"/>
    <property type="evidence" value="ECO:0007669"/>
    <property type="project" value="TreeGrafter"/>
</dbReference>
<dbReference type="PANTHER" id="PTHR13360">
    <property type="entry name" value="ACTIVATING SIGNAL COINTEGRATOR 1 COMPLEX SUBUNIT 1"/>
    <property type="match status" value="1"/>
</dbReference>
<keyword evidence="4" id="KW-1185">Reference proteome</keyword>
<organism evidence="3 4">
    <name type="scientific">Capsicum baccatum</name>
    <name type="common">Peruvian pepper</name>
    <dbReference type="NCBI Taxonomy" id="33114"/>
    <lineage>
        <taxon>Eukaryota</taxon>
        <taxon>Viridiplantae</taxon>
        <taxon>Streptophyta</taxon>
        <taxon>Embryophyta</taxon>
        <taxon>Tracheophyta</taxon>
        <taxon>Spermatophyta</taxon>
        <taxon>Magnoliopsida</taxon>
        <taxon>eudicotyledons</taxon>
        <taxon>Gunneridae</taxon>
        <taxon>Pentapetalae</taxon>
        <taxon>asterids</taxon>
        <taxon>lamiids</taxon>
        <taxon>Solanales</taxon>
        <taxon>Solanaceae</taxon>
        <taxon>Solanoideae</taxon>
        <taxon>Capsiceae</taxon>
        <taxon>Capsicum</taxon>
    </lineage>
</organism>
<evidence type="ECO:0000259" key="1">
    <source>
        <dbReference type="Pfam" id="PF04884"/>
    </source>
</evidence>
<dbReference type="Gene3D" id="3.90.1140.10">
    <property type="entry name" value="Cyclic phosphodiesterase"/>
    <property type="match status" value="1"/>
</dbReference>
<comment type="caution">
    <text evidence="3">The sequence shown here is derived from an EMBL/GenBank/DDBJ whole genome shotgun (WGS) entry which is preliminary data.</text>
</comment>
<evidence type="ECO:0000259" key="2">
    <source>
        <dbReference type="Pfam" id="PF10469"/>
    </source>
</evidence>
<sequence length="265" mass="29618">MRVDKEVVPLRELHAGIDKEINFVQIVVHIIFAIADNLGEVCAKGQIQTVFFDNLGLTLAATLNILSANNPRSSQCLLDLFGIYQGLKHVHLQTLTKVGPHSHSGPTVFLLDSLSPKVTEDLEGRLVSIRLTGLACMRGSPEKPYVVHAPLKVIGGEAQLEHASFLERIINAFNEAGLVLEEDANKKLKVDETLRDSKKLLSYLSMKKDCVDEALRMMRTMRLMKFKGSSTEMYLIRVFISHSKNFERVIIEQCNKGNAASFKEQ</sequence>
<reference evidence="4" key="2">
    <citation type="journal article" date="2017" name="J. Anim. Genet.">
        <title>Multiple reference genome sequences of hot pepper reveal the massive evolution of plant disease resistance genes by retroduplication.</title>
        <authorList>
            <person name="Kim S."/>
            <person name="Park J."/>
            <person name="Yeom S.-I."/>
            <person name="Kim Y.-M."/>
            <person name="Seo E."/>
            <person name="Kim K.-T."/>
            <person name="Kim M.-S."/>
            <person name="Lee J.M."/>
            <person name="Cheong K."/>
            <person name="Shin H.-S."/>
            <person name="Kim S.-B."/>
            <person name="Han K."/>
            <person name="Lee J."/>
            <person name="Park M."/>
            <person name="Lee H.-A."/>
            <person name="Lee H.-Y."/>
            <person name="Lee Y."/>
            <person name="Oh S."/>
            <person name="Lee J.H."/>
            <person name="Choi E."/>
            <person name="Choi E."/>
            <person name="Lee S.E."/>
            <person name="Jeon J."/>
            <person name="Kim H."/>
            <person name="Choi G."/>
            <person name="Song H."/>
            <person name="Lee J."/>
            <person name="Lee S.-C."/>
            <person name="Kwon J.-K."/>
            <person name="Lee H.-Y."/>
            <person name="Koo N."/>
            <person name="Hong Y."/>
            <person name="Kim R.W."/>
            <person name="Kang W.-H."/>
            <person name="Huh J.H."/>
            <person name="Kang B.-C."/>
            <person name="Yang T.-J."/>
            <person name="Lee Y.-H."/>
            <person name="Bennetzen J.L."/>
            <person name="Choi D."/>
        </authorList>
    </citation>
    <scope>NUCLEOTIDE SEQUENCE [LARGE SCALE GENOMIC DNA]</scope>
    <source>
        <strain evidence="4">cv. PBC81</strain>
    </source>
</reference>
<feature type="domain" description="Protein root UVB sensitive/RUS" evidence="1">
    <location>
        <begin position="31"/>
        <end position="97"/>
    </location>
</feature>
<dbReference type="GO" id="GO:0006307">
    <property type="term" value="P:DNA alkylation repair"/>
    <property type="evidence" value="ECO:0007669"/>
    <property type="project" value="InterPro"/>
</dbReference>
<dbReference type="EMBL" id="MLFT02000009">
    <property type="protein sequence ID" value="PHT37895.1"/>
    <property type="molecule type" value="Genomic_DNA"/>
</dbReference>
<dbReference type="AlphaFoldDB" id="A0A2G2VY46"/>
<protein>
    <submittedName>
        <fullName evidence="3">Protein root UVB sensitive 4</fullName>
    </submittedName>
</protein>
<reference evidence="3 4" key="1">
    <citation type="journal article" date="2017" name="Genome Biol.">
        <title>New reference genome sequences of hot pepper reveal the massive evolution of plant disease-resistance genes by retroduplication.</title>
        <authorList>
            <person name="Kim S."/>
            <person name="Park J."/>
            <person name="Yeom S.I."/>
            <person name="Kim Y.M."/>
            <person name="Seo E."/>
            <person name="Kim K.T."/>
            <person name="Kim M.S."/>
            <person name="Lee J.M."/>
            <person name="Cheong K."/>
            <person name="Shin H.S."/>
            <person name="Kim S.B."/>
            <person name="Han K."/>
            <person name="Lee J."/>
            <person name="Park M."/>
            <person name="Lee H.A."/>
            <person name="Lee H.Y."/>
            <person name="Lee Y."/>
            <person name="Oh S."/>
            <person name="Lee J.H."/>
            <person name="Choi E."/>
            <person name="Choi E."/>
            <person name="Lee S.E."/>
            <person name="Jeon J."/>
            <person name="Kim H."/>
            <person name="Choi G."/>
            <person name="Song H."/>
            <person name="Lee J."/>
            <person name="Lee S.C."/>
            <person name="Kwon J.K."/>
            <person name="Lee H.Y."/>
            <person name="Koo N."/>
            <person name="Hong Y."/>
            <person name="Kim R.W."/>
            <person name="Kang W.H."/>
            <person name="Huh J.H."/>
            <person name="Kang B.C."/>
            <person name="Yang T.J."/>
            <person name="Lee Y.H."/>
            <person name="Bennetzen J.L."/>
            <person name="Choi D."/>
        </authorList>
    </citation>
    <scope>NUCLEOTIDE SEQUENCE [LARGE SCALE GENOMIC DNA]</scope>
    <source>
        <strain evidence="4">cv. PBC81</strain>
    </source>
</reference>
<dbReference type="InterPro" id="IPR054549">
    <property type="entry name" value="UVB_sens_RUS_dom"/>
</dbReference>
<dbReference type="Proteomes" id="UP000224567">
    <property type="component" value="Unassembled WGS sequence"/>
</dbReference>
<dbReference type="InterPro" id="IPR009210">
    <property type="entry name" value="ASCC1"/>
</dbReference>
<gene>
    <name evidence="3" type="ORF">CQW23_21468</name>
</gene>
<dbReference type="PANTHER" id="PTHR13360:SF1">
    <property type="entry name" value="ACTIVATING SIGNAL COINTEGRATOR 1 COMPLEX SUBUNIT 1"/>
    <property type="match status" value="1"/>
</dbReference>
<dbReference type="Pfam" id="PF10469">
    <property type="entry name" value="AKAP7_NLS"/>
    <property type="match status" value="1"/>
</dbReference>
<proteinExistence type="predicted"/>
<dbReference type="Pfam" id="PF04884">
    <property type="entry name" value="UVB_sens_prot"/>
    <property type="match status" value="1"/>
</dbReference>
<evidence type="ECO:0000313" key="4">
    <source>
        <dbReference type="Proteomes" id="UP000224567"/>
    </source>
</evidence>